<dbReference type="GO" id="GO:0005634">
    <property type="term" value="C:nucleus"/>
    <property type="evidence" value="ECO:0007669"/>
    <property type="project" value="UniProtKB-SubCell"/>
</dbReference>
<dbReference type="SUPFAM" id="SSF46689">
    <property type="entry name" value="Homeodomain-like"/>
    <property type="match status" value="2"/>
</dbReference>
<dbReference type="PROSITE" id="PS51253">
    <property type="entry name" value="HTH_CENPB"/>
    <property type="match status" value="1"/>
</dbReference>
<dbReference type="Gene3D" id="1.10.10.60">
    <property type="entry name" value="Homeodomain-like"/>
    <property type="match status" value="2"/>
</dbReference>
<gene>
    <name evidence="7" type="primary">LOC103066499</name>
</gene>
<feature type="region of interest" description="Disordered" evidence="4">
    <location>
        <begin position="156"/>
        <end position="182"/>
    </location>
</feature>
<keyword evidence="6" id="KW-1185">Reference proteome</keyword>
<dbReference type="OrthoDB" id="125347at2759"/>
<feature type="region of interest" description="Disordered" evidence="4">
    <location>
        <begin position="641"/>
        <end position="660"/>
    </location>
</feature>
<dbReference type="InterPro" id="IPR006600">
    <property type="entry name" value="HTH_CenpB_DNA-bd_dom"/>
</dbReference>
<dbReference type="Pfam" id="PF04218">
    <property type="entry name" value="CENP-B_N"/>
    <property type="match status" value="1"/>
</dbReference>
<sequence length="831" mass="95576">MEEQKLVVPKEEEGSEKGEGEPLIVQVRTIEDFLSRDGPSHIKPESEEETHRYWDSEWQEFLKSVSWLSPAPSPPPSEEDAKDFQVPLGRVKEEPQEEGCGEARGEVVLPRDPNIGGKAWMDREKLDSFVKVKVEEPLEEVDLERQWPLHPRRFNPQEADEHQEMSSKRKNTSTAEGSTKKQRKAIDLDLKMKIIKAYDAGKKVTNIAREEGLAHSTISAILKDKARIREAMKGSAGMNASITRQRKGLIHEMEKLLILWIEDQIQKRLPVSLLLIQAKARSIFTTLKERAGEECTETFTASRGWFMRFQQRFHYQKTHTSGEAASVDEEAAKRFLDELDDIIAEGNYLPEQIFSVDETELYWKRMPERTYIHSEVQATPGCKAFKDRITLLLGGNVAGFKLKPFLIHKSEIPCEFKNVSEHTLPIYFRSNWKAWMTDVLFEDWFMNCFIPQVKEYCCQKGIPFKILLLLDNAPGHPPHLKSLHPDLKVVYLPKNTTSFLQPMNQGAISAFKAYYLHAMFAKAIAATEDDRVTLCEFWKGYNVLHCIENIAAAWQDVSVKCMRGIWKKCLKRFAVLVNNFEGFDHNENVNEINKKTLTLMKSLDLEVDAEDVRNLIAYTEGELSNEDLIELKEELEAQQLLEEKEEGKEKEQEKEKEKEEKKIVEVEPKTFSVKRLAGVFSGVNKILSELESMDPNVERFRKVHWEMHEILKCYREIYEEKRKKTVETKHTGFSKKVTPSPTPLPSPLPSPFTGIEHPDNPQPSTSYASVSEVCKNREKDQSFEGFISDVMFTGIPKDTMIKSLKLEEEALDIVKVKLPLEIKQENDGEAN</sequence>
<evidence type="ECO:0000256" key="2">
    <source>
        <dbReference type="ARBA" id="ARBA00023125"/>
    </source>
</evidence>
<dbReference type="KEGG" id="pbi:103066499"/>
<comment type="subcellular location">
    <subcellularLocation>
        <location evidence="1">Nucleus</location>
    </subcellularLocation>
</comment>
<dbReference type="SMART" id="SM00674">
    <property type="entry name" value="CENPB"/>
    <property type="match status" value="1"/>
</dbReference>
<dbReference type="GO" id="GO:0003677">
    <property type="term" value="F:DNA binding"/>
    <property type="evidence" value="ECO:0007669"/>
    <property type="project" value="UniProtKB-KW"/>
</dbReference>
<proteinExistence type="predicted"/>
<dbReference type="AlphaFoldDB" id="A0A9F2WFE8"/>
<dbReference type="GeneID" id="103066499"/>
<evidence type="ECO:0000256" key="1">
    <source>
        <dbReference type="ARBA" id="ARBA00004123"/>
    </source>
</evidence>
<dbReference type="Pfam" id="PF03221">
    <property type="entry name" value="HTH_Tnp_Tc5"/>
    <property type="match status" value="1"/>
</dbReference>
<keyword evidence="2" id="KW-0238">DNA-binding</keyword>
<feature type="domain" description="HTH CENPB-type" evidence="5">
    <location>
        <begin position="241"/>
        <end position="319"/>
    </location>
</feature>
<dbReference type="InterPro" id="IPR050863">
    <property type="entry name" value="CenT-Element_Derived"/>
</dbReference>
<dbReference type="OMA" id="MREILKC"/>
<feature type="region of interest" description="Disordered" evidence="4">
    <location>
        <begin position="1"/>
        <end position="23"/>
    </location>
</feature>
<evidence type="ECO:0000313" key="7">
    <source>
        <dbReference type="RefSeq" id="XP_007441153.2"/>
    </source>
</evidence>
<protein>
    <submittedName>
        <fullName evidence="7">Tigger transposable element-derived protein 1-like</fullName>
    </submittedName>
</protein>
<evidence type="ECO:0000259" key="5">
    <source>
        <dbReference type="PROSITE" id="PS51253"/>
    </source>
</evidence>
<dbReference type="PANTHER" id="PTHR19303:SF26">
    <property type="entry name" value="TIGGER TRANSPOSABLE ELEMENT-DERIVED PROTEIN 1"/>
    <property type="match status" value="1"/>
</dbReference>
<organism evidence="6 7">
    <name type="scientific">Python bivittatus</name>
    <name type="common">Burmese python</name>
    <name type="synonym">Python molurus bivittatus</name>
    <dbReference type="NCBI Taxonomy" id="176946"/>
    <lineage>
        <taxon>Eukaryota</taxon>
        <taxon>Metazoa</taxon>
        <taxon>Chordata</taxon>
        <taxon>Craniata</taxon>
        <taxon>Vertebrata</taxon>
        <taxon>Euteleostomi</taxon>
        <taxon>Lepidosauria</taxon>
        <taxon>Squamata</taxon>
        <taxon>Bifurcata</taxon>
        <taxon>Unidentata</taxon>
        <taxon>Episquamata</taxon>
        <taxon>Toxicofera</taxon>
        <taxon>Serpentes</taxon>
        <taxon>Henophidia</taxon>
        <taxon>Pythonidae</taxon>
        <taxon>Python</taxon>
    </lineage>
</organism>
<evidence type="ECO:0000256" key="4">
    <source>
        <dbReference type="SAM" id="MobiDB-lite"/>
    </source>
</evidence>
<evidence type="ECO:0000313" key="6">
    <source>
        <dbReference type="Proteomes" id="UP000695026"/>
    </source>
</evidence>
<dbReference type="InterPro" id="IPR009057">
    <property type="entry name" value="Homeodomain-like_sf"/>
</dbReference>
<name>A0A9F2WFE8_PYTBI</name>
<evidence type="ECO:0000256" key="3">
    <source>
        <dbReference type="ARBA" id="ARBA00023242"/>
    </source>
</evidence>
<dbReference type="Proteomes" id="UP000695026">
    <property type="component" value="Unplaced"/>
</dbReference>
<dbReference type="PANTHER" id="PTHR19303">
    <property type="entry name" value="TRANSPOSON"/>
    <property type="match status" value="1"/>
</dbReference>
<dbReference type="InterPro" id="IPR004875">
    <property type="entry name" value="DDE_SF_endonuclease_dom"/>
</dbReference>
<keyword evidence="3" id="KW-0539">Nucleus</keyword>
<reference evidence="7" key="1">
    <citation type="submission" date="2025-08" db="UniProtKB">
        <authorList>
            <consortium name="RefSeq"/>
        </authorList>
    </citation>
    <scope>IDENTIFICATION</scope>
    <source>
        <tissue evidence="7">Liver</tissue>
    </source>
</reference>
<dbReference type="RefSeq" id="XP_007441153.2">
    <property type="nucleotide sequence ID" value="XM_007441091.3"/>
</dbReference>
<dbReference type="InterPro" id="IPR007889">
    <property type="entry name" value="HTH_Psq"/>
</dbReference>
<accession>A0A9F2WFE8</accession>
<feature type="compositionally biased region" description="Basic and acidic residues" evidence="4">
    <location>
        <begin position="1"/>
        <end position="20"/>
    </location>
</feature>
<dbReference type="Pfam" id="PF03184">
    <property type="entry name" value="DDE_1"/>
    <property type="match status" value="1"/>
</dbReference>